<name>A0A5S6QZ35_TRIMR</name>
<dbReference type="Proteomes" id="UP000046395">
    <property type="component" value="Unassembled WGS sequence"/>
</dbReference>
<proteinExistence type="predicted"/>
<accession>A0A5S6QZ35</accession>
<dbReference type="AlphaFoldDB" id="A0A5S6QZ35"/>
<dbReference type="WBParaSite" id="TMUE_3000012413.1">
    <property type="protein sequence ID" value="TMUE_3000012413.1"/>
    <property type="gene ID" value="WBGene00293767"/>
</dbReference>
<sequence>MVQEHQWLRVIHGFGRRQPDAHASDFFKRGNSLAKHTEVAKICSSSALERAMAHRHRQRRYSQDATGLMVPLPRTATFRDKPWPTIPRGNSLGVLLASQRQSSMNVPELIVLLLRGAWQKCTQPSGWKAGLPRCVMDSPANTTVLCCFCSC</sequence>
<reference evidence="2" key="1">
    <citation type="submission" date="2019-12" db="UniProtKB">
        <authorList>
            <consortium name="WormBaseParasite"/>
        </authorList>
    </citation>
    <scope>IDENTIFICATION</scope>
</reference>
<keyword evidence="1" id="KW-1185">Reference proteome</keyword>
<evidence type="ECO:0000313" key="2">
    <source>
        <dbReference type="WBParaSite" id="TMUE_3000012413.1"/>
    </source>
</evidence>
<protein>
    <submittedName>
        <fullName evidence="2">Uncharacterized protein</fullName>
    </submittedName>
</protein>
<evidence type="ECO:0000313" key="1">
    <source>
        <dbReference type="Proteomes" id="UP000046395"/>
    </source>
</evidence>
<organism evidence="1 2">
    <name type="scientific">Trichuris muris</name>
    <name type="common">Mouse whipworm</name>
    <dbReference type="NCBI Taxonomy" id="70415"/>
    <lineage>
        <taxon>Eukaryota</taxon>
        <taxon>Metazoa</taxon>
        <taxon>Ecdysozoa</taxon>
        <taxon>Nematoda</taxon>
        <taxon>Enoplea</taxon>
        <taxon>Dorylaimia</taxon>
        <taxon>Trichinellida</taxon>
        <taxon>Trichuridae</taxon>
        <taxon>Trichuris</taxon>
    </lineage>
</organism>